<evidence type="ECO:0000313" key="2">
    <source>
        <dbReference type="Proteomes" id="UP000555103"/>
    </source>
</evidence>
<accession>A0A840CYH8</accession>
<organism evidence="1 2">
    <name type="scientific">Dysgonomonas hofstadii</name>
    <dbReference type="NCBI Taxonomy" id="637886"/>
    <lineage>
        <taxon>Bacteria</taxon>
        <taxon>Pseudomonadati</taxon>
        <taxon>Bacteroidota</taxon>
        <taxon>Bacteroidia</taxon>
        <taxon>Bacteroidales</taxon>
        <taxon>Dysgonomonadaceae</taxon>
        <taxon>Dysgonomonas</taxon>
    </lineage>
</organism>
<comment type="caution">
    <text evidence="1">The sequence shown here is derived from an EMBL/GenBank/DDBJ whole genome shotgun (WGS) entry which is preliminary data.</text>
</comment>
<evidence type="ECO:0000313" key="1">
    <source>
        <dbReference type="EMBL" id="MBB4037472.1"/>
    </source>
</evidence>
<dbReference type="EMBL" id="JACIEP010000014">
    <property type="protein sequence ID" value="MBB4037472.1"/>
    <property type="molecule type" value="Genomic_DNA"/>
</dbReference>
<name>A0A840CYH8_9BACT</name>
<dbReference type="Proteomes" id="UP000555103">
    <property type="component" value="Unassembled WGS sequence"/>
</dbReference>
<protein>
    <submittedName>
        <fullName evidence="1">Uncharacterized protein</fullName>
    </submittedName>
</protein>
<dbReference type="AlphaFoldDB" id="A0A840CYH8"/>
<sequence>MKNKGFTIVLGVFTLFSVAIRGQVTIGSGLEPVADALLDMKEFVDGTSARGLLLPRMSLPSYTLATPLSRHVEAMLVYNHTNGGETCINNGVRWTSLTVPQGDVNGQFLVLNAELKPVWTVITIPLAMENKYSLIESRSIPINSGIAFSSDNTGWIQLGDFFNITPAHVKNRIVITVQTIALKEYRNNYTSGWISYSGAVFANGLIMDSRIGRLVYESYNNTEVFQVETLHFVLENMPLSEQKIHIAYKRRNSMNSGGQALYIGARGTNNTLNNFVTRSIISYQYYEDRTSPGE</sequence>
<dbReference type="RefSeq" id="WP_183308316.1">
    <property type="nucleotide sequence ID" value="NZ_JACIEP010000014.1"/>
</dbReference>
<keyword evidence="2" id="KW-1185">Reference proteome</keyword>
<proteinExistence type="predicted"/>
<gene>
    <name evidence="1" type="ORF">GGR21_003389</name>
</gene>
<reference evidence="1 2" key="1">
    <citation type="submission" date="2020-08" db="EMBL/GenBank/DDBJ databases">
        <title>Genomic Encyclopedia of Type Strains, Phase IV (KMG-IV): sequencing the most valuable type-strain genomes for metagenomic binning, comparative biology and taxonomic classification.</title>
        <authorList>
            <person name="Goeker M."/>
        </authorList>
    </citation>
    <scope>NUCLEOTIDE SEQUENCE [LARGE SCALE GENOMIC DNA]</scope>
    <source>
        <strain evidence="1 2">DSM 104969</strain>
    </source>
</reference>